<accession>A0A3N4JHF1</accession>
<dbReference type="InterPro" id="IPR003618">
    <property type="entry name" value="TFIIS_cen_dom"/>
</dbReference>
<dbReference type="SMART" id="SM00510">
    <property type="entry name" value="TFS2M"/>
    <property type="match status" value="1"/>
</dbReference>
<gene>
    <name evidence="3" type="ORF">L873DRAFT_1693794</name>
</gene>
<dbReference type="PROSITE" id="PS51321">
    <property type="entry name" value="TFIIS_CENTRAL"/>
    <property type="match status" value="1"/>
</dbReference>
<dbReference type="Gene3D" id="1.10.472.30">
    <property type="entry name" value="Transcription elongation factor S-II, central domain"/>
    <property type="match status" value="1"/>
</dbReference>
<dbReference type="AlphaFoldDB" id="A0A3N4JHF1"/>
<feature type="compositionally biased region" description="Low complexity" evidence="1">
    <location>
        <begin position="690"/>
        <end position="715"/>
    </location>
</feature>
<sequence length="775" mass="86355">MSRIDDSLPKSPLAKSKDHRPKVEPRRESVASNKRKAADESDGESKADDDKVLSQRLQRQIVWANRQKQQPEKKARRVSSAIVASVEATPTKATPERRRSSVQKPPPKKVKQEDNTPQKELVGTVDELRSESRRKVVAHLISSLLEIATKLVNEHDLHVGKDQTAEQLCEKLCLEVERHVYLIFFKDGILSKEYSRRIFSITHNLRANSLLSTELLRGGVQPSQLAAMTSEQMASKELKEFQQQVRLQSEKHHTLITETGPRIRRTHKGEEVVGELKEDGMSNGQDTLLSGPVLPLLEHNDKPATSSKSPAEDPKDASTTPDQGDVEQGARPTPIDTKDVEKNQFNIENVWNHVESPDTDKVPRQFGFGVAPPSSRVVGDSKIDKDIDMLLKEDDGTGTPPYSPAMSESDHYSPAQIEEESVWKGRVEMNGIASLSATARLIGGLEYIGSSKWYELLSDVLQVDGRIKHDRATEYLCGQKFSKSSSLVMASLTPTDSSADREFNMLFDYFKERDRYAVVGKHALKCIKDLYIVPIDINDSLPDWFNVLDPPSTVSESGRDSRLLVIIFVVIRSHVGLSTTAAIQTMSESPYPQQQQQQPQHSRLTEQPYASPITQTPQAQYHQQLTYSPQTPQVQQQQQQQQQQQPPIYNYPTAPGASPPQQQQQQQPAYNTYQYSTHNGNSTPTPAPAPVSVSTPVSTSTTTSSSAPAPAPASAQGETELLQMARDLQRMIPDLPLEQLLVINNMLRENPEMQTNDQEIVKLVEAHLGGGGDLY</sequence>
<dbReference type="STRING" id="1336337.A0A3N4JHF1"/>
<feature type="compositionally biased region" description="Basic and acidic residues" evidence="1">
    <location>
        <begin position="36"/>
        <end position="53"/>
    </location>
</feature>
<feature type="compositionally biased region" description="Low complexity" evidence="1">
    <location>
        <begin position="659"/>
        <end position="668"/>
    </location>
</feature>
<feature type="compositionally biased region" description="Polar residues" evidence="1">
    <location>
        <begin position="669"/>
        <end position="681"/>
    </location>
</feature>
<feature type="region of interest" description="Disordered" evidence="1">
    <location>
        <begin position="586"/>
        <end position="605"/>
    </location>
</feature>
<feature type="domain" description="TFIIS central" evidence="2">
    <location>
        <begin position="132"/>
        <end position="261"/>
    </location>
</feature>
<dbReference type="EMBL" id="ML120412">
    <property type="protein sequence ID" value="RPA96697.1"/>
    <property type="molecule type" value="Genomic_DNA"/>
</dbReference>
<dbReference type="OrthoDB" id="79252at2759"/>
<dbReference type="SUPFAM" id="SSF46942">
    <property type="entry name" value="Elongation factor TFIIS domain 2"/>
    <property type="match status" value="1"/>
</dbReference>
<evidence type="ECO:0000313" key="3">
    <source>
        <dbReference type="EMBL" id="RPA96697.1"/>
    </source>
</evidence>
<dbReference type="GO" id="GO:0001139">
    <property type="term" value="F:RNA polymerase II complex recruiting activity"/>
    <property type="evidence" value="ECO:0007669"/>
    <property type="project" value="TreeGrafter"/>
</dbReference>
<feature type="region of interest" description="Disordered" evidence="1">
    <location>
        <begin position="276"/>
        <end position="341"/>
    </location>
</feature>
<dbReference type="GO" id="GO:0005634">
    <property type="term" value="C:nucleus"/>
    <property type="evidence" value="ECO:0007669"/>
    <property type="project" value="TreeGrafter"/>
</dbReference>
<dbReference type="GO" id="GO:0031564">
    <property type="term" value="P:transcription antitermination"/>
    <property type="evidence" value="ECO:0007669"/>
    <property type="project" value="TreeGrafter"/>
</dbReference>
<name>A0A3N4JHF1_9PEZI</name>
<proteinExistence type="predicted"/>
<evidence type="ECO:0000259" key="2">
    <source>
        <dbReference type="PROSITE" id="PS51321"/>
    </source>
</evidence>
<dbReference type="Pfam" id="PF07744">
    <property type="entry name" value="SPOC"/>
    <property type="match status" value="1"/>
</dbReference>
<reference evidence="3 4" key="1">
    <citation type="journal article" date="2018" name="Nat. Ecol. Evol.">
        <title>Pezizomycetes genomes reveal the molecular basis of ectomycorrhizal truffle lifestyle.</title>
        <authorList>
            <person name="Murat C."/>
            <person name="Payen T."/>
            <person name="Noel B."/>
            <person name="Kuo A."/>
            <person name="Morin E."/>
            <person name="Chen J."/>
            <person name="Kohler A."/>
            <person name="Krizsan K."/>
            <person name="Balestrini R."/>
            <person name="Da Silva C."/>
            <person name="Montanini B."/>
            <person name="Hainaut M."/>
            <person name="Levati E."/>
            <person name="Barry K.W."/>
            <person name="Belfiori B."/>
            <person name="Cichocki N."/>
            <person name="Clum A."/>
            <person name="Dockter R.B."/>
            <person name="Fauchery L."/>
            <person name="Guy J."/>
            <person name="Iotti M."/>
            <person name="Le Tacon F."/>
            <person name="Lindquist E.A."/>
            <person name="Lipzen A."/>
            <person name="Malagnac F."/>
            <person name="Mello A."/>
            <person name="Molinier V."/>
            <person name="Miyauchi S."/>
            <person name="Poulain J."/>
            <person name="Riccioni C."/>
            <person name="Rubini A."/>
            <person name="Sitrit Y."/>
            <person name="Splivallo R."/>
            <person name="Traeger S."/>
            <person name="Wang M."/>
            <person name="Zifcakova L."/>
            <person name="Wipf D."/>
            <person name="Zambonelli A."/>
            <person name="Paolocci F."/>
            <person name="Nowrousian M."/>
            <person name="Ottonello S."/>
            <person name="Baldrian P."/>
            <person name="Spatafora J.W."/>
            <person name="Henrissat B."/>
            <person name="Nagy L.G."/>
            <person name="Aury J.M."/>
            <person name="Wincker P."/>
            <person name="Grigoriev I.V."/>
            <person name="Bonfante P."/>
            <person name="Martin F.M."/>
        </authorList>
    </citation>
    <scope>NUCLEOTIDE SEQUENCE [LARGE SCALE GENOMIC DNA]</scope>
    <source>
        <strain evidence="3 4">120613-1</strain>
    </source>
</reference>
<dbReference type="CDD" id="cd21538">
    <property type="entry name" value="SPOC_TFIIS"/>
    <property type="match status" value="1"/>
</dbReference>
<feature type="compositionally biased region" description="Polar residues" evidence="1">
    <location>
        <begin position="615"/>
        <end position="628"/>
    </location>
</feature>
<feature type="region of interest" description="Disordered" evidence="1">
    <location>
        <begin position="615"/>
        <end position="717"/>
    </location>
</feature>
<dbReference type="GO" id="GO:0006362">
    <property type="term" value="P:transcription elongation by RNA polymerase I"/>
    <property type="evidence" value="ECO:0007669"/>
    <property type="project" value="TreeGrafter"/>
</dbReference>
<organism evidence="3 4">
    <name type="scientific">Choiromyces venosus 120613-1</name>
    <dbReference type="NCBI Taxonomy" id="1336337"/>
    <lineage>
        <taxon>Eukaryota</taxon>
        <taxon>Fungi</taxon>
        <taxon>Dikarya</taxon>
        <taxon>Ascomycota</taxon>
        <taxon>Pezizomycotina</taxon>
        <taxon>Pezizomycetes</taxon>
        <taxon>Pezizales</taxon>
        <taxon>Tuberaceae</taxon>
        <taxon>Choiromyces</taxon>
    </lineage>
</organism>
<keyword evidence="4" id="KW-1185">Reference proteome</keyword>
<dbReference type="InterPro" id="IPR036575">
    <property type="entry name" value="TFIIS_cen_dom_sf"/>
</dbReference>
<evidence type="ECO:0000313" key="4">
    <source>
        <dbReference type="Proteomes" id="UP000276215"/>
    </source>
</evidence>
<protein>
    <recommendedName>
        <fullName evidence="2">TFIIS central domain-containing protein</fullName>
    </recommendedName>
</protein>
<dbReference type="Pfam" id="PF07500">
    <property type="entry name" value="TFIIS_M"/>
    <property type="match status" value="1"/>
</dbReference>
<evidence type="ECO:0000256" key="1">
    <source>
        <dbReference type="SAM" id="MobiDB-lite"/>
    </source>
</evidence>
<dbReference type="GO" id="GO:0031440">
    <property type="term" value="P:regulation of mRNA 3'-end processing"/>
    <property type="evidence" value="ECO:0007669"/>
    <property type="project" value="TreeGrafter"/>
</dbReference>
<feature type="compositionally biased region" description="Low complexity" evidence="1">
    <location>
        <begin position="629"/>
        <end position="647"/>
    </location>
</feature>
<dbReference type="Proteomes" id="UP000276215">
    <property type="component" value="Unassembled WGS sequence"/>
</dbReference>
<dbReference type="GO" id="GO:0000977">
    <property type="term" value="F:RNA polymerase II transcription regulatory region sequence-specific DNA binding"/>
    <property type="evidence" value="ECO:0007669"/>
    <property type="project" value="TreeGrafter"/>
</dbReference>
<dbReference type="InterPro" id="IPR012921">
    <property type="entry name" value="SPOC_C"/>
</dbReference>
<feature type="region of interest" description="Disordered" evidence="1">
    <location>
        <begin position="394"/>
        <end position="416"/>
    </location>
</feature>
<dbReference type="GO" id="GO:0006368">
    <property type="term" value="P:transcription elongation by RNA polymerase II"/>
    <property type="evidence" value="ECO:0007669"/>
    <property type="project" value="TreeGrafter"/>
</dbReference>
<dbReference type="PANTHER" id="PTHR11477:SF11">
    <property type="entry name" value="TRANSCRIPTION FACTOR BYE1"/>
    <property type="match status" value="1"/>
</dbReference>
<feature type="region of interest" description="Disordered" evidence="1">
    <location>
        <begin position="1"/>
        <end position="119"/>
    </location>
</feature>
<dbReference type="PANTHER" id="PTHR11477">
    <property type="entry name" value="TRANSCRIPTION FACTOR S-II ZINC FINGER DOMAIN-CONTAINING PROTEIN"/>
    <property type="match status" value="1"/>
</dbReference>